<comment type="subcellular location">
    <subcellularLocation>
        <location evidence="2">Cell membrane</location>
    </subcellularLocation>
    <subcellularLocation>
        <location evidence="1">Membrane</location>
        <topology evidence="1">Single-pass membrane protein</topology>
    </subcellularLocation>
</comment>
<dbReference type="GO" id="GO:0005886">
    <property type="term" value="C:plasma membrane"/>
    <property type="evidence" value="ECO:0007669"/>
    <property type="project" value="UniProtKB-SubCell"/>
</dbReference>
<evidence type="ECO:0000313" key="15">
    <source>
        <dbReference type="Proteomes" id="UP000184452"/>
    </source>
</evidence>
<evidence type="ECO:0000256" key="11">
    <source>
        <dbReference type="SAM" id="Phobius"/>
    </source>
</evidence>
<dbReference type="InterPro" id="IPR051474">
    <property type="entry name" value="Anti-sigma-K/W_factor"/>
</dbReference>
<reference evidence="14 15" key="1">
    <citation type="submission" date="2016-11" db="EMBL/GenBank/DDBJ databases">
        <authorList>
            <person name="Jaros S."/>
            <person name="Januszkiewicz K."/>
            <person name="Wedrychowicz H."/>
        </authorList>
    </citation>
    <scope>NUCLEOTIDE SEQUENCE [LARGE SCALE GENOMIC DNA]</scope>
    <source>
        <strain evidence="14 15">CGMCC 4.5723</strain>
    </source>
</reference>
<dbReference type="GO" id="GO:0016989">
    <property type="term" value="F:sigma factor antagonist activity"/>
    <property type="evidence" value="ECO:0007669"/>
    <property type="project" value="TreeGrafter"/>
</dbReference>
<proteinExistence type="predicted"/>
<keyword evidence="7 11" id="KW-0472">Membrane</keyword>
<evidence type="ECO:0000313" key="14">
    <source>
        <dbReference type="EMBL" id="SHK85213.1"/>
    </source>
</evidence>
<accession>A0A1M6VUM6</accession>
<dbReference type="STRING" id="758803.SAMN05421803_13729"/>
<name>A0A1M6VUM6_9ACTN</name>
<evidence type="ECO:0000256" key="10">
    <source>
        <dbReference type="ARBA" id="ARBA00030803"/>
    </source>
</evidence>
<dbReference type="RefSeq" id="WP_084738134.1">
    <property type="nucleotide sequence ID" value="NZ_FQZK01000037.1"/>
</dbReference>
<evidence type="ECO:0000259" key="12">
    <source>
        <dbReference type="Pfam" id="PF10099"/>
    </source>
</evidence>
<evidence type="ECO:0000256" key="7">
    <source>
        <dbReference type="ARBA" id="ARBA00023136"/>
    </source>
</evidence>
<dbReference type="AlphaFoldDB" id="A0A1M6VUM6"/>
<feature type="domain" description="Putative zinc-finger" evidence="13">
    <location>
        <begin position="12"/>
        <end position="39"/>
    </location>
</feature>
<evidence type="ECO:0000256" key="3">
    <source>
        <dbReference type="ARBA" id="ARBA00022475"/>
    </source>
</evidence>
<feature type="transmembrane region" description="Helical" evidence="11">
    <location>
        <begin position="99"/>
        <end position="117"/>
    </location>
</feature>
<dbReference type="EMBL" id="FQZK01000037">
    <property type="protein sequence ID" value="SHK85213.1"/>
    <property type="molecule type" value="Genomic_DNA"/>
</dbReference>
<dbReference type="Proteomes" id="UP000184452">
    <property type="component" value="Unassembled WGS sequence"/>
</dbReference>
<keyword evidence="5 11" id="KW-1133">Transmembrane helix</keyword>
<sequence length="246" mass="26173">MSRRLRQDPHTLSGAYALSALSPDEAVRFEDHLARCDSCVQEVRGFAETAALLGASAEAAPPPGLRARVLSEVSRTRQLAPPPDRLAEPGRRWWTRGSTWVVAACLVVAMALGAVAWEQAQRIRVLQDNERLVAAVLSDPAAEYTAAEPMEGVFVAAVYSEAHGSMVFSGHGLEPLDDEDYQLWFTRTDGTVYSAGVLPVDEGGVVAPIPASPRGADTEGVAVTVEPVGGSEQPTSDPIMAMPIRG</sequence>
<evidence type="ECO:0000256" key="5">
    <source>
        <dbReference type="ARBA" id="ARBA00022989"/>
    </source>
</evidence>
<keyword evidence="3" id="KW-1003">Cell membrane</keyword>
<dbReference type="Pfam" id="PF13490">
    <property type="entry name" value="zf-HC2"/>
    <property type="match status" value="1"/>
</dbReference>
<dbReference type="Pfam" id="PF10099">
    <property type="entry name" value="RskA_C"/>
    <property type="match status" value="1"/>
</dbReference>
<dbReference type="OrthoDB" id="153510at2"/>
<keyword evidence="8" id="KW-0804">Transcription</keyword>
<dbReference type="InterPro" id="IPR027383">
    <property type="entry name" value="Znf_put"/>
</dbReference>
<dbReference type="Gene3D" id="1.10.10.1320">
    <property type="entry name" value="Anti-sigma factor, zinc-finger domain"/>
    <property type="match status" value="1"/>
</dbReference>
<evidence type="ECO:0000256" key="9">
    <source>
        <dbReference type="ARBA" id="ARBA00029829"/>
    </source>
</evidence>
<dbReference type="PANTHER" id="PTHR37461:SF1">
    <property type="entry name" value="ANTI-SIGMA-K FACTOR RSKA"/>
    <property type="match status" value="1"/>
</dbReference>
<organism evidence="14 15">
    <name type="scientific">Nocardiopsis flavescens</name>
    <dbReference type="NCBI Taxonomy" id="758803"/>
    <lineage>
        <taxon>Bacteria</taxon>
        <taxon>Bacillati</taxon>
        <taxon>Actinomycetota</taxon>
        <taxon>Actinomycetes</taxon>
        <taxon>Streptosporangiales</taxon>
        <taxon>Nocardiopsidaceae</taxon>
        <taxon>Nocardiopsis</taxon>
    </lineage>
</organism>
<dbReference type="PANTHER" id="PTHR37461">
    <property type="entry name" value="ANTI-SIGMA-K FACTOR RSKA"/>
    <property type="match status" value="1"/>
</dbReference>
<feature type="domain" description="Anti-sigma K factor RskA C-terminal" evidence="12">
    <location>
        <begin position="100"/>
        <end position="239"/>
    </location>
</feature>
<evidence type="ECO:0000256" key="8">
    <source>
        <dbReference type="ARBA" id="ARBA00023163"/>
    </source>
</evidence>
<dbReference type="InterPro" id="IPR041916">
    <property type="entry name" value="Anti_sigma_zinc_sf"/>
</dbReference>
<dbReference type="InterPro" id="IPR018764">
    <property type="entry name" value="RskA_C"/>
</dbReference>
<dbReference type="GO" id="GO:0006417">
    <property type="term" value="P:regulation of translation"/>
    <property type="evidence" value="ECO:0007669"/>
    <property type="project" value="TreeGrafter"/>
</dbReference>
<gene>
    <name evidence="14" type="ORF">SAMN05421803_13729</name>
</gene>
<keyword evidence="15" id="KW-1185">Reference proteome</keyword>
<evidence type="ECO:0000256" key="1">
    <source>
        <dbReference type="ARBA" id="ARBA00004167"/>
    </source>
</evidence>
<evidence type="ECO:0000256" key="4">
    <source>
        <dbReference type="ARBA" id="ARBA00022692"/>
    </source>
</evidence>
<keyword evidence="4 11" id="KW-0812">Transmembrane</keyword>
<protein>
    <recommendedName>
        <fullName evidence="10">Regulator of SigK</fullName>
    </recommendedName>
    <alternativeName>
        <fullName evidence="9">Sigma-K anti-sigma factor RskA</fullName>
    </alternativeName>
</protein>
<keyword evidence="6" id="KW-0805">Transcription regulation</keyword>
<evidence type="ECO:0000256" key="6">
    <source>
        <dbReference type="ARBA" id="ARBA00023015"/>
    </source>
</evidence>
<evidence type="ECO:0000259" key="13">
    <source>
        <dbReference type="Pfam" id="PF13490"/>
    </source>
</evidence>
<evidence type="ECO:0000256" key="2">
    <source>
        <dbReference type="ARBA" id="ARBA00004236"/>
    </source>
</evidence>